<feature type="domain" description="PH" evidence="7">
    <location>
        <begin position="481"/>
        <end position="629"/>
    </location>
</feature>
<dbReference type="SUPFAM" id="SSF50729">
    <property type="entry name" value="PH domain-like"/>
    <property type="match status" value="1"/>
</dbReference>
<keyword evidence="5" id="KW-0342">GTP-binding</keyword>
<organism evidence="10 11">
    <name type="scientific">Anaeramoeba ignava</name>
    <name type="common">Anaerobic marine amoeba</name>
    <dbReference type="NCBI Taxonomy" id="1746090"/>
    <lineage>
        <taxon>Eukaryota</taxon>
        <taxon>Metamonada</taxon>
        <taxon>Anaeramoebidae</taxon>
        <taxon>Anaeramoeba</taxon>
    </lineage>
</organism>
<dbReference type="Proteomes" id="UP001149090">
    <property type="component" value="Unassembled WGS sequence"/>
</dbReference>
<dbReference type="Gene3D" id="3.40.50.300">
    <property type="entry name" value="P-loop containing nucleotide triphosphate hydrolases"/>
    <property type="match status" value="1"/>
</dbReference>
<dbReference type="InterPro" id="IPR027417">
    <property type="entry name" value="P-loop_NTPase"/>
</dbReference>
<keyword evidence="3" id="KW-0547">Nucleotide-binding</keyword>
<evidence type="ECO:0000259" key="8">
    <source>
        <dbReference type="PROSITE" id="PS51388"/>
    </source>
</evidence>
<dbReference type="PANTHER" id="PTHR11566">
    <property type="entry name" value="DYNAMIN"/>
    <property type="match status" value="1"/>
</dbReference>
<dbReference type="GO" id="GO:0008017">
    <property type="term" value="F:microtubule binding"/>
    <property type="evidence" value="ECO:0007669"/>
    <property type="project" value="TreeGrafter"/>
</dbReference>
<dbReference type="EMBL" id="JAPDFW010000144">
    <property type="protein sequence ID" value="KAJ5066401.1"/>
    <property type="molecule type" value="Genomic_DNA"/>
</dbReference>
<gene>
    <name evidence="10" type="ORF">M0811_13682</name>
</gene>
<evidence type="ECO:0000256" key="5">
    <source>
        <dbReference type="ARBA" id="ARBA00023134"/>
    </source>
</evidence>
<evidence type="ECO:0000256" key="6">
    <source>
        <dbReference type="ARBA" id="ARBA00023175"/>
    </source>
</evidence>
<keyword evidence="2" id="KW-0493">Microtubule</keyword>
<dbReference type="Gene3D" id="2.30.29.30">
    <property type="entry name" value="Pleckstrin-homology domain (PH domain)/Phosphotyrosine-binding domain (PTB)"/>
    <property type="match status" value="1"/>
</dbReference>
<dbReference type="InterPro" id="IPR001401">
    <property type="entry name" value="Dynamin_GTPase"/>
</dbReference>
<dbReference type="InterPro" id="IPR000375">
    <property type="entry name" value="Dynamin_stalk"/>
</dbReference>
<dbReference type="InterPro" id="IPR011993">
    <property type="entry name" value="PH-like_dom_sf"/>
</dbReference>
<dbReference type="AlphaFoldDB" id="A0A9Q0R4X1"/>
<dbReference type="PROSITE" id="PS51718">
    <property type="entry name" value="G_DYNAMIN_2"/>
    <property type="match status" value="1"/>
</dbReference>
<dbReference type="InterPro" id="IPR022812">
    <property type="entry name" value="Dynamin"/>
</dbReference>
<evidence type="ECO:0000259" key="7">
    <source>
        <dbReference type="PROSITE" id="PS50003"/>
    </source>
</evidence>
<dbReference type="InterPro" id="IPR001849">
    <property type="entry name" value="PH_domain"/>
</dbReference>
<dbReference type="Pfam" id="PF00350">
    <property type="entry name" value="Dynamin_N"/>
    <property type="match status" value="1"/>
</dbReference>
<dbReference type="Gene3D" id="1.20.120.1240">
    <property type="entry name" value="Dynamin, middle domain"/>
    <property type="match status" value="1"/>
</dbReference>
<accession>A0A9Q0R4X1</accession>
<dbReference type="Pfam" id="PF02212">
    <property type="entry name" value="GED"/>
    <property type="match status" value="1"/>
</dbReference>
<proteinExistence type="predicted"/>
<reference evidence="10" key="1">
    <citation type="submission" date="2022-10" db="EMBL/GenBank/DDBJ databases">
        <title>Novel sulphate-reducing endosymbionts in the free-living metamonad Anaeramoeba.</title>
        <authorList>
            <person name="Jerlstrom-Hultqvist J."/>
            <person name="Cepicka I."/>
            <person name="Gallot-Lavallee L."/>
            <person name="Salas-Leiva D."/>
            <person name="Curtis B.A."/>
            <person name="Zahonova K."/>
            <person name="Pipaliya S."/>
            <person name="Dacks J."/>
            <person name="Roger A.J."/>
        </authorList>
    </citation>
    <scope>NUCLEOTIDE SEQUENCE</scope>
    <source>
        <strain evidence="10">BMAN</strain>
    </source>
</reference>
<evidence type="ECO:0000259" key="9">
    <source>
        <dbReference type="PROSITE" id="PS51718"/>
    </source>
</evidence>
<dbReference type="Pfam" id="PF00169">
    <property type="entry name" value="PH"/>
    <property type="match status" value="1"/>
</dbReference>
<dbReference type="InterPro" id="IPR003130">
    <property type="entry name" value="GED"/>
</dbReference>
<evidence type="ECO:0000256" key="2">
    <source>
        <dbReference type="ARBA" id="ARBA00022701"/>
    </source>
</evidence>
<dbReference type="OrthoDB" id="5061070at2759"/>
<protein>
    <recommendedName>
        <fullName evidence="1">dynamin GTPase</fullName>
        <ecNumber evidence="1">3.6.5.5</ecNumber>
    </recommendedName>
</protein>
<dbReference type="SUPFAM" id="SSF52540">
    <property type="entry name" value="P-loop containing nucleoside triphosphate hydrolases"/>
    <property type="match status" value="1"/>
</dbReference>
<dbReference type="GO" id="GO:0003924">
    <property type="term" value="F:GTPase activity"/>
    <property type="evidence" value="ECO:0007669"/>
    <property type="project" value="InterPro"/>
</dbReference>
<dbReference type="InterPro" id="IPR045063">
    <property type="entry name" value="Dynamin_N"/>
</dbReference>
<dbReference type="SMART" id="SM00053">
    <property type="entry name" value="DYNc"/>
    <property type="match status" value="1"/>
</dbReference>
<feature type="domain" description="Dynamin-type G" evidence="9">
    <location>
        <begin position="1"/>
        <end position="263"/>
    </location>
</feature>
<evidence type="ECO:0000313" key="10">
    <source>
        <dbReference type="EMBL" id="KAJ5066401.1"/>
    </source>
</evidence>
<dbReference type="InterPro" id="IPR020850">
    <property type="entry name" value="GED_dom"/>
</dbReference>
<keyword evidence="6" id="KW-0505">Motor protein</keyword>
<comment type="caution">
    <text evidence="10">The sequence shown here is derived from an EMBL/GenBank/DDBJ whole genome shotgun (WGS) entry which is preliminary data.</text>
</comment>
<evidence type="ECO:0000256" key="1">
    <source>
        <dbReference type="ARBA" id="ARBA00011980"/>
    </source>
</evidence>
<evidence type="ECO:0000256" key="4">
    <source>
        <dbReference type="ARBA" id="ARBA00022801"/>
    </source>
</evidence>
<dbReference type="Pfam" id="PF01031">
    <property type="entry name" value="Dynamin_M"/>
    <property type="match status" value="1"/>
</dbReference>
<dbReference type="GO" id="GO:0005737">
    <property type="term" value="C:cytoplasm"/>
    <property type="evidence" value="ECO:0007669"/>
    <property type="project" value="TreeGrafter"/>
</dbReference>
<dbReference type="PROSITE" id="PS50003">
    <property type="entry name" value="PH_DOMAIN"/>
    <property type="match status" value="1"/>
</dbReference>
<name>A0A9Q0R4X1_ANAIG</name>
<evidence type="ECO:0000256" key="3">
    <source>
        <dbReference type="ARBA" id="ARBA00022741"/>
    </source>
</evidence>
<sequence>MMQILIYHKLRLLDVKVLEKVVYLKMLGTGIVTRRPLVLQLIRDTSLNNEYGVFLHKSKEKFYDFNEIREEIERDTDRVTGRNKGLSPLPINLRLYSPHVVNLTLIDLPGVTKIAVGDQPEDIEKQIEDMVLNYIKRPNCIILAVSPANNDLANSDSLKLAKSVDPNRDRTIGVLTKLDLMDEGTDALDVLEGKVIGMKFIGVVNRGQKDIESNTSIQDALNAEKEFFENHERYSSISHRLGTPYLASLLNQKLIQHIQQSLPQIWKDVEEQLAKAQKELERIGENEGDSQKKQIAFRSLSGFSQELKNVIDGTSSDVDDSTITEYAHKLLGGAKIRDHFTKSLIRDIERLQLNEALTDEKIENFIQNSEGAISRLGVPEKAFHWAIRVGLSQLIEPCRNCVVNVEKDLLDIIADTAQKIQEFQNFPMLKERILAISKELLSSLRQPAIELVTQIVEMELAYINFEHPSLHVRRFAEDKTIESLEGWLMKKGGKSNKWQQRWVVLKSRTLFYFNNPNDSTPLGVVPLEGCIIETVEDIENAKKELEKKKNDPEFAKKLIQIPDGPEVPQKRKFFSRSKKSQLSTKDLKLYFRVRHPTTQIIHGRDTIELIAEDEVSLKNWYTSIKRDAQGNFRDQNKSKRDIWLVREVVASYFETVKTSVLDGIPKSIMYSMVNPLKKDLEGELMTRIYDEELLVNIMHEDKGVKQRRKQLKKTIMLLKEAKEIMKKVQSIKVKSKN</sequence>
<dbReference type="GO" id="GO:0005874">
    <property type="term" value="C:microtubule"/>
    <property type="evidence" value="ECO:0007669"/>
    <property type="project" value="UniProtKB-KW"/>
</dbReference>
<evidence type="ECO:0000313" key="11">
    <source>
        <dbReference type="Proteomes" id="UP001149090"/>
    </source>
</evidence>
<dbReference type="PROSITE" id="PS51388">
    <property type="entry name" value="GED"/>
    <property type="match status" value="1"/>
</dbReference>
<dbReference type="CDD" id="cd08771">
    <property type="entry name" value="DLP_1"/>
    <property type="match status" value="1"/>
</dbReference>
<dbReference type="GO" id="GO:0016020">
    <property type="term" value="C:membrane"/>
    <property type="evidence" value="ECO:0007669"/>
    <property type="project" value="TreeGrafter"/>
</dbReference>
<dbReference type="EC" id="3.6.5.5" evidence="1"/>
<keyword evidence="4" id="KW-0378">Hydrolase</keyword>
<keyword evidence="11" id="KW-1185">Reference proteome</keyword>
<feature type="domain" description="GED" evidence="8">
    <location>
        <begin position="642"/>
        <end position="733"/>
    </location>
</feature>
<dbReference type="SMART" id="SM00302">
    <property type="entry name" value="GED"/>
    <property type="match status" value="1"/>
</dbReference>
<dbReference type="GO" id="GO:0005525">
    <property type="term" value="F:GTP binding"/>
    <property type="evidence" value="ECO:0007669"/>
    <property type="project" value="UniProtKB-KW"/>
</dbReference>
<dbReference type="PRINTS" id="PR00195">
    <property type="entry name" value="DYNAMIN"/>
</dbReference>
<dbReference type="InterPro" id="IPR030381">
    <property type="entry name" value="G_DYNAMIN_dom"/>
</dbReference>
<dbReference type="SMART" id="SM00233">
    <property type="entry name" value="PH"/>
    <property type="match status" value="1"/>
</dbReference>